<dbReference type="HAMAP" id="MF_00639">
    <property type="entry name" value="MurD"/>
    <property type="match status" value="1"/>
</dbReference>
<keyword evidence="3 10" id="KW-0963">Cytoplasm</keyword>
<evidence type="ECO:0000256" key="10">
    <source>
        <dbReference type="HAMAP-Rule" id="MF_00639"/>
    </source>
</evidence>
<feature type="domain" description="Mur ligase central" evidence="11">
    <location>
        <begin position="110"/>
        <end position="279"/>
    </location>
</feature>
<dbReference type="GO" id="GO:0008360">
    <property type="term" value="P:regulation of cell shape"/>
    <property type="evidence" value="ECO:0007669"/>
    <property type="project" value="UniProtKB-KW"/>
</dbReference>
<dbReference type="PANTHER" id="PTHR43692:SF1">
    <property type="entry name" value="UDP-N-ACETYLMURAMOYLALANINE--D-GLUTAMATE LIGASE"/>
    <property type="match status" value="1"/>
</dbReference>
<evidence type="ECO:0000313" key="13">
    <source>
        <dbReference type="Proteomes" id="UP000610760"/>
    </source>
</evidence>
<name>A0A926I6X1_9FIRM</name>
<evidence type="ECO:0000313" key="12">
    <source>
        <dbReference type="EMBL" id="MBC8560355.1"/>
    </source>
</evidence>
<evidence type="ECO:0000256" key="4">
    <source>
        <dbReference type="ARBA" id="ARBA00022598"/>
    </source>
</evidence>
<dbReference type="Gene3D" id="3.90.190.20">
    <property type="entry name" value="Mur ligase, C-terminal domain"/>
    <property type="match status" value="1"/>
</dbReference>
<feature type="binding site" evidence="10">
    <location>
        <begin position="112"/>
        <end position="118"/>
    </location>
    <ligand>
        <name>ATP</name>
        <dbReference type="ChEBI" id="CHEBI:30616"/>
    </ligand>
</feature>
<dbReference type="Proteomes" id="UP000610760">
    <property type="component" value="Unassembled WGS sequence"/>
</dbReference>
<keyword evidence="8 10" id="KW-0573">Peptidoglycan synthesis</keyword>
<dbReference type="GO" id="GO:0051301">
    <property type="term" value="P:cell division"/>
    <property type="evidence" value="ECO:0007669"/>
    <property type="project" value="UniProtKB-KW"/>
</dbReference>
<comment type="subcellular location">
    <subcellularLocation>
        <location evidence="1 10">Cytoplasm</location>
    </subcellularLocation>
</comment>
<keyword evidence="5 10" id="KW-0547">Nucleotide-binding</keyword>
<keyword evidence="7 10" id="KW-0133">Cell shape</keyword>
<dbReference type="InterPro" id="IPR036565">
    <property type="entry name" value="Mur-like_cat_sf"/>
</dbReference>
<evidence type="ECO:0000259" key="11">
    <source>
        <dbReference type="Pfam" id="PF08245"/>
    </source>
</evidence>
<evidence type="ECO:0000256" key="6">
    <source>
        <dbReference type="ARBA" id="ARBA00022840"/>
    </source>
</evidence>
<evidence type="ECO:0000256" key="8">
    <source>
        <dbReference type="ARBA" id="ARBA00022984"/>
    </source>
</evidence>
<keyword evidence="10" id="KW-0131">Cell cycle</keyword>
<dbReference type="GO" id="GO:0009252">
    <property type="term" value="P:peptidoglycan biosynthetic process"/>
    <property type="evidence" value="ECO:0007669"/>
    <property type="project" value="UniProtKB-UniRule"/>
</dbReference>
<comment type="similarity">
    <text evidence="10">Belongs to the MurCDEF family.</text>
</comment>
<sequence>MMKEIYQQLKGKKILILGFGREGKAAYRFIRKELPQQVLTIADRREIDTRGVERAIVIMGQKYQEDLHKYDLILKSPGIVLEDQSPDVIKRVTSQTELFLCAFSNQVIGITGTKGKSTTATLTYHILKAAHPNCLLMGNIGIPAFDLCDQINEDTLIVYELSCHQLEYIHVSPHVAVLLNLFEEHLDHYGTYENYIYAKENICRYQKANDVFICDMLHADDVTPLAPKLITISSDNREAALFVKDGVIRYEGHELMVQPEDSKLVGKHNLYNIGVAYAICHLYGVSDEQFMGALKTYEPLPHRLQNVGTYDGITFYDDSISTIGETTIQGMKSLPNVGTILLGGMDRGVDYTELAQYLLISKVKNIILMPDTDKRIQQLLSVFSKGTFNEKNILLADTLKDAVTLAKKVTDKGEICLLSPAAASYGFFKNFEERGEYFQRYVKGEE</sequence>
<evidence type="ECO:0000256" key="9">
    <source>
        <dbReference type="ARBA" id="ARBA00023316"/>
    </source>
</evidence>
<evidence type="ECO:0000256" key="2">
    <source>
        <dbReference type="ARBA" id="ARBA00004752"/>
    </source>
</evidence>
<dbReference type="GO" id="GO:0005737">
    <property type="term" value="C:cytoplasm"/>
    <property type="evidence" value="ECO:0007669"/>
    <property type="project" value="UniProtKB-SubCell"/>
</dbReference>
<keyword evidence="6 10" id="KW-0067">ATP-binding</keyword>
<comment type="pathway">
    <text evidence="2 10">Cell wall biogenesis; peptidoglycan biosynthesis.</text>
</comment>
<keyword evidence="10" id="KW-0132">Cell division</keyword>
<dbReference type="InterPro" id="IPR036615">
    <property type="entry name" value="Mur_ligase_C_dom_sf"/>
</dbReference>
<comment type="caution">
    <text evidence="12">The sequence shown here is derived from an EMBL/GenBank/DDBJ whole genome shotgun (WGS) entry which is preliminary data.</text>
</comment>
<dbReference type="GO" id="GO:0071555">
    <property type="term" value="P:cell wall organization"/>
    <property type="evidence" value="ECO:0007669"/>
    <property type="project" value="UniProtKB-KW"/>
</dbReference>
<evidence type="ECO:0000256" key="7">
    <source>
        <dbReference type="ARBA" id="ARBA00022960"/>
    </source>
</evidence>
<evidence type="ECO:0000256" key="3">
    <source>
        <dbReference type="ARBA" id="ARBA00022490"/>
    </source>
</evidence>
<comment type="catalytic activity">
    <reaction evidence="10">
        <text>UDP-N-acetyl-alpha-D-muramoyl-L-alanine + D-glutamate + ATP = UDP-N-acetyl-alpha-D-muramoyl-L-alanyl-D-glutamate + ADP + phosphate + H(+)</text>
        <dbReference type="Rhea" id="RHEA:16429"/>
        <dbReference type="ChEBI" id="CHEBI:15378"/>
        <dbReference type="ChEBI" id="CHEBI:29986"/>
        <dbReference type="ChEBI" id="CHEBI:30616"/>
        <dbReference type="ChEBI" id="CHEBI:43474"/>
        <dbReference type="ChEBI" id="CHEBI:83898"/>
        <dbReference type="ChEBI" id="CHEBI:83900"/>
        <dbReference type="ChEBI" id="CHEBI:456216"/>
        <dbReference type="EC" id="6.3.2.9"/>
    </reaction>
</comment>
<keyword evidence="4 10" id="KW-0436">Ligase</keyword>
<dbReference type="EC" id="6.3.2.9" evidence="10"/>
<keyword evidence="9 10" id="KW-0961">Cell wall biogenesis/degradation</keyword>
<comment type="function">
    <text evidence="10">Cell wall formation. Catalyzes the addition of glutamate to the nucleotide precursor UDP-N-acetylmuramoyl-L-alanine (UMA).</text>
</comment>
<dbReference type="SUPFAM" id="SSF53244">
    <property type="entry name" value="MurD-like peptide ligases, peptide-binding domain"/>
    <property type="match status" value="1"/>
</dbReference>
<dbReference type="InterPro" id="IPR013221">
    <property type="entry name" value="Mur_ligase_cen"/>
</dbReference>
<dbReference type="Pfam" id="PF08245">
    <property type="entry name" value="Mur_ligase_M"/>
    <property type="match status" value="1"/>
</dbReference>
<proteinExistence type="inferred from homology"/>
<keyword evidence="13" id="KW-1185">Reference proteome</keyword>
<protein>
    <recommendedName>
        <fullName evidence="10">UDP-N-acetylmuramoylalanine--D-glutamate ligase</fullName>
        <ecNumber evidence="10">6.3.2.9</ecNumber>
    </recommendedName>
    <alternativeName>
        <fullName evidence="10">D-glutamic acid-adding enzyme</fullName>
    </alternativeName>
    <alternativeName>
        <fullName evidence="10">UDP-N-acetylmuramoyl-L-alanyl-D-glutamate synthetase</fullName>
    </alternativeName>
</protein>
<dbReference type="Gene3D" id="3.40.1190.10">
    <property type="entry name" value="Mur-like, catalytic domain"/>
    <property type="match status" value="1"/>
</dbReference>
<gene>
    <name evidence="10 12" type="primary">murD</name>
    <name evidence="12" type="ORF">H8710_09800</name>
</gene>
<dbReference type="PANTHER" id="PTHR43692">
    <property type="entry name" value="UDP-N-ACETYLMURAMOYLALANINE--D-GLUTAMATE LIGASE"/>
    <property type="match status" value="1"/>
</dbReference>
<dbReference type="GO" id="GO:0008764">
    <property type="term" value="F:UDP-N-acetylmuramoylalanine-D-glutamate ligase activity"/>
    <property type="evidence" value="ECO:0007669"/>
    <property type="project" value="UniProtKB-UniRule"/>
</dbReference>
<dbReference type="NCBIfam" id="TIGR01087">
    <property type="entry name" value="murD"/>
    <property type="match status" value="1"/>
</dbReference>
<dbReference type="GO" id="GO:0005524">
    <property type="term" value="F:ATP binding"/>
    <property type="evidence" value="ECO:0007669"/>
    <property type="project" value="UniProtKB-UniRule"/>
</dbReference>
<accession>A0A926I6X1</accession>
<organism evidence="12 13">
    <name type="scientific">Fumia xinanensis</name>
    <dbReference type="NCBI Taxonomy" id="2763659"/>
    <lineage>
        <taxon>Bacteria</taxon>
        <taxon>Bacillati</taxon>
        <taxon>Bacillota</taxon>
        <taxon>Clostridia</taxon>
        <taxon>Eubacteriales</taxon>
        <taxon>Oscillospiraceae</taxon>
        <taxon>Fumia</taxon>
    </lineage>
</organism>
<evidence type="ECO:0000256" key="1">
    <source>
        <dbReference type="ARBA" id="ARBA00004496"/>
    </source>
</evidence>
<dbReference type="AlphaFoldDB" id="A0A926I6X1"/>
<reference evidence="12" key="1">
    <citation type="submission" date="2020-08" db="EMBL/GenBank/DDBJ databases">
        <title>Genome public.</title>
        <authorList>
            <person name="Liu C."/>
            <person name="Sun Q."/>
        </authorList>
    </citation>
    <scope>NUCLEOTIDE SEQUENCE</scope>
    <source>
        <strain evidence="12">NSJ-33</strain>
    </source>
</reference>
<dbReference type="SUPFAM" id="SSF53623">
    <property type="entry name" value="MurD-like peptide ligases, catalytic domain"/>
    <property type="match status" value="1"/>
</dbReference>
<dbReference type="RefSeq" id="WP_249295360.1">
    <property type="nucleotide sequence ID" value="NZ_JACRSV010000003.1"/>
</dbReference>
<dbReference type="InterPro" id="IPR005762">
    <property type="entry name" value="MurD"/>
</dbReference>
<evidence type="ECO:0000256" key="5">
    <source>
        <dbReference type="ARBA" id="ARBA00022741"/>
    </source>
</evidence>
<dbReference type="Gene3D" id="3.40.50.720">
    <property type="entry name" value="NAD(P)-binding Rossmann-like Domain"/>
    <property type="match status" value="1"/>
</dbReference>
<dbReference type="EMBL" id="JACRSV010000003">
    <property type="protein sequence ID" value="MBC8560355.1"/>
    <property type="molecule type" value="Genomic_DNA"/>
</dbReference>